<comment type="caution">
    <text evidence="1">The sequence shown here is derived from an EMBL/GenBank/DDBJ whole genome shotgun (WGS) entry which is preliminary data.</text>
</comment>
<sequence length="47" mass="5319">MPAVPFVKELLKHLDVLVWVEASIYQLDEDNEALARQGKVQEGRGLL</sequence>
<dbReference type="AlphaFoldDB" id="A0A6A0ACN9"/>
<evidence type="ECO:0000313" key="2">
    <source>
        <dbReference type="Proteomes" id="UP000485058"/>
    </source>
</evidence>
<proteinExistence type="predicted"/>
<feature type="non-terminal residue" evidence="1">
    <location>
        <position position="47"/>
    </location>
</feature>
<feature type="non-terminal residue" evidence="1">
    <location>
        <position position="1"/>
    </location>
</feature>
<reference evidence="1 2" key="1">
    <citation type="submission" date="2020-02" db="EMBL/GenBank/DDBJ databases">
        <title>Draft genome sequence of Haematococcus lacustris strain NIES-144.</title>
        <authorList>
            <person name="Morimoto D."/>
            <person name="Nakagawa S."/>
            <person name="Yoshida T."/>
            <person name="Sawayama S."/>
        </authorList>
    </citation>
    <scope>NUCLEOTIDE SEQUENCE [LARGE SCALE GENOMIC DNA]</scope>
    <source>
        <strain evidence="1 2">NIES-144</strain>
    </source>
</reference>
<dbReference type="Proteomes" id="UP000485058">
    <property type="component" value="Unassembled WGS sequence"/>
</dbReference>
<dbReference type="EMBL" id="BLLF01004542">
    <property type="protein sequence ID" value="GFH29814.1"/>
    <property type="molecule type" value="Genomic_DNA"/>
</dbReference>
<protein>
    <submittedName>
        <fullName evidence="1">Uncharacterized protein</fullName>
    </submittedName>
</protein>
<name>A0A6A0ACN9_HAELA</name>
<keyword evidence="2" id="KW-1185">Reference proteome</keyword>
<organism evidence="1 2">
    <name type="scientific">Haematococcus lacustris</name>
    <name type="common">Green alga</name>
    <name type="synonym">Haematococcus pluvialis</name>
    <dbReference type="NCBI Taxonomy" id="44745"/>
    <lineage>
        <taxon>Eukaryota</taxon>
        <taxon>Viridiplantae</taxon>
        <taxon>Chlorophyta</taxon>
        <taxon>core chlorophytes</taxon>
        <taxon>Chlorophyceae</taxon>
        <taxon>CS clade</taxon>
        <taxon>Chlamydomonadales</taxon>
        <taxon>Haematococcaceae</taxon>
        <taxon>Haematococcus</taxon>
    </lineage>
</organism>
<accession>A0A6A0ACN9</accession>
<gene>
    <name evidence="1" type="ORF">HaLaN_28542</name>
</gene>
<evidence type="ECO:0000313" key="1">
    <source>
        <dbReference type="EMBL" id="GFH29814.1"/>
    </source>
</evidence>